<dbReference type="STRING" id="119641.SAMN05421842_12816"/>
<gene>
    <name evidence="1" type="ORF">SAMN05421842_12816</name>
</gene>
<accession>A0A1I1QX07</accession>
<dbReference type="Pfam" id="PF09693">
    <property type="entry name" value="Phage_XkdX"/>
    <property type="match status" value="1"/>
</dbReference>
<proteinExistence type="predicted"/>
<dbReference type="RefSeq" id="WP_090093516.1">
    <property type="nucleotide sequence ID" value="NZ_FOMG01000028.1"/>
</dbReference>
<dbReference type="InterPro" id="IPR010022">
    <property type="entry name" value="XkdX"/>
</dbReference>
<keyword evidence="2" id="KW-1185">Reference proteome</keyword>
<name>A0A1I1QX07_9CLOT</name>
<evidence type="ECO:0000313" key="2">
    <source>
        <dbReference type="Proteomes" id="UP000199263"/>
    </source>
</evidence>
<reference evidence="1 2" key="1">
    <citation type="submission" date="2016-10" db="EMBL/GenBank/DDBJ databases">
        <authorList>
            <person name="de Groot N.N."/>
        </authorList>
    </citation>
    <scope>NUCLEOTIDE SEQUENCE [LARGE SCALE GENOMIC DNA]</scope>
    <source>
        <strain evidence="1 2">DSM 12992</strain>
    </source>
</reference>
<organism evidence="1 2">
    <name type="scientific">Clostridium uliginosum</name>
    <dbReference type="NCBI Taxonomy" id="119641"/>
    <lineage>
        <taxon>Bacteria</taxon>
        <taxon>Bacillati</taxon>
        <taxon>Bacillota</taxon>
        <taxon>Clostridia</taxon>
        <taxon>Eubacteriales</taxon>
        <taxon>Clostridiaceae</taxon>
        <taxon>Clostridium</taxon>
    </lineage>
</organism>
<dbReference type="EMBL" id="FOMG01000028">
    <property type="protein sequence ID" value="SFD26522.1"/>
    <property type="molecule type" value="Genomic_DNA"/>
</dbReference>
<protein>
    <submittedName>
        <fullName evidence="1">Phage uncharacterized protein (Phage_XkdX)</fullName>
    </submittedName>
</protein>
<evidence type="ECO:0000313" key="1">
    <source>
        <dbReference type="EMBL" id="SFD26522.1"/>
    </source>
</evidence>
<dbReference type="Proteomes" id="UP000199263">
    <property type="component" value="Unassembled WGS sequence"/>
</dbReference>
<dbReference type="OrthoDB" id="1779343at2"/>
<sequence>MEHSVNFELIKSYYDNNLYSNGRVWNVGGKATDITEAEYQEITGLAYFIKI</sequence>
<dbReference type="AlphaFoldDB" id="A0A1I1QX07"/>